<accession>A0A917WY35</accession>
<sequence>MPTGRGLRTVTPVRAKTATLAAAALTAALLLGGCLGRDAVCRDGEYPAKAVGNPTGRVCVRDGQDPPAGYVRYPDGKVPKHVDDEWDVYWRGKTVDESGNIVSG</sequence>
<dbReference type="AlphaFoldDB" id="A0A917WY35"/>
<evidence type="ECO:0000313" key="2">
    <source>
        <dbReference type="Proteomes" id="UP000642070"/>
    </source>
</evidence>
<keyword evidence="2" id="KW-1185">Reference proteome</keyword>
<organism evidence="1 2">
    <name type="scientific">Dactylosporangium sucinum</name>
    <dbReference type="NCBI Taxonomy" id="1424081"/>
    <lineage>
        <taxon>Bacteria</taxon>
        <taxon>Bacillati</taxon>
        <taxon>Actinomycetota</taxon>
        <taxon>Actinomycetes</taxon>
        <taxon>Micromonosporales</taxon>
        <taxon>Micromonosporaceae</taxon>
        <taxon>Dactylosporangium</taxon>
    </lineage>
</organism>
<dbReference type="EMBL" id="BMPI01000021">
    <property type="protein sequence ID" value="GGM38784.1"/>
    <property type="molecule type" value="Genomic_DNA"/>
</dbReference>
<dbReference type="InterPro" id="IPR058119">
    <property type="entry name" value="SCO0607-like"/>
</dbReference>
<evidence type="ECO:0008006" key="3">
    <source>
        <dbReference type="Google" id="ProtNLM"/>
    </source>
</evidence>
<dbReference type="NCBIfam" id="NF046120">
    <property type="entry name" value="lipo_SCO0607"/>
    <property type="match status" value="1"/>
</dbReference>
<proteinExistence type="predicted"/>
<evidence type="ECO:0000313" key="1">
    <source>
        <dbReference type="EMBL" id="GGM38784.1"/>
    </source>
</evidence>
<reference evidence="1" key="2">
    <citation type="submission" date="2020-09" db="EMBL/GenBank/DDBJ databases">
        <authorList>
            <person name="Sun Q."/>
            <person name="Ohkuma M."/>
        </authorList>
    </citation>
    <scope>NUCLEOTIDE SEQUENCE</scope>
    <source>
        <strain evidence="1">JCM 19831</strain>
    </source>
</reference>
<comment type="caution">
    <text evidence="1">The sequence shown here is derived from an EMBL/GenBank/DDBJ whole genome shotgun (WGS) entry which is preliminary data.</text>
</comment>
<dbReference type="PROSITE" id="PS51257">
    <property type="entry name" value="PROKAR_LIPOPROTEIN"/>
    <property type="match status" value="1"/>
</dbReference>
<protein>
    <recommendedName>
        <fullName evidence="3">Lipoprotein</fullName>
    </recommendedName>
</protein>
<reference evidence="1" key="1">
    <citation type="journal article" date="2014" name="Int. J. Syst. Evol. Microbiol.">
        <title>Complete genome sequence of Corynebacterium casei LMG S-19264T (=DSM 44701T), isolated from a smear-ripened cheese.</title>
        <authorList>
            <consortium name="US DOE Joint Genome Institute (JGI-PGF)"/>
            <person name="Walter F."/>
            <person name="Albersmeier A."/>
            <person name="Kalinowski J."/>
            <person name="Ruckert C."/>
        </authorList>
    </citation>
    <scope>NUCLEOTIDE SEQUENCE</scope>
    <source>
        <strain evidence="1">JCM 19831</strain>
    </source>
</reference>
<gene>
    <name evidence="1" type="ORF">GCM10007977_045330</name>
</gene>
<dbReference type="Proteomes" id="UP000642070">
    <property type="component" value="Unassembled WGS sequence"/>
</dbReference>
<name>A0A917WY35_9ACTN</name>